<proteinExistence type="predicted"/>
<dbReference type="EMBL" id="BKCP01007793">
    <property type="protein sequence ID" value="GER47254.1"/>
    <property type="molecule type" value="Genomic_DNA"/>
</dbReference>
<organism evidence="1 2">
    <name type="scientific">Striga asiatica</name>
    <name type="common">Asiatic witchweed</name>
    <name type="synonym">Buchnera asiatica</name>
    <dbReference type="NCBI Taxonomy" id="4170"/>
    <lineage>
        <taxon>Eukaryota</taxon>
        <taxon>Viridiplantae</taxon>
        <taxon>Streptophyta</taxon>
        <taxon>Embryophyta</taxon>
        <taxon>Tracheophyta</taxon>
        <taxon>Spermatophyta</taxon>
        <taxon>Magnoliopsida</taxon>
        <taxon>eudicotyledons</taxon>
        <taxon>Gunneridae</taxon>
        <taxon>Pentapetalae</taxon>
        <taxon>asterids</taxon>
        <taxon>lamiids</taxon>
        <taxon>Lamiales</taxon>
        <taxon>Orobanchaceae</taxon>
        <taxon>Buchnereae</taxon>
        <taxon>Striga</taxon>
    </lineage>
</organism>
<dbReference type="OrthoDB" id="1423337at2759"/>
<evidence type="ECO:0000313" key="2">
    <source>
        <dbReference type="Proteomes" id="UP000325081"/>
    </source>
</evidence>
<dbReference type="Proteomes" id="UP000325081">
    <property type="component" value="Unassembled WGS sequence"/>
</dbReference>
<protein>
    <submittedName>
        <fullName evidence="1">Ribonuclease H-like superfamily protein</fullName>
    </submittedName>
</protein>
<name>A0A5A7QPU3_STRAF</name>
<accession>A0A5A7QPU3</accession>
<reference evidence="2" key="1">
    <citation type="journal article" date="2019" name="Curr. Biol.">
        <title>Genome Sequence of Striga asiatica Provides Insight into the Evolution of Plant Parasitism.</title>
        <authorList>
            <person name="Yoshida S."/>
            <person name="Kim S."/>
            <person name="Wafula E.K."/>
            <person name="Tanskanen J."/>
            <person name="Kim Y.M."/>
            <person name="Honaas L."/>
            <person name="Yang Z."/>
            <person name="Spallek T."/>
            <person name="Conn C.E."/>
            <person name="Ichihashi Y."/>
            <person name="Cheong K."/>
            <person name="Cui S."/>
            <person name="Der J.P."/>
            <person name="Gundlach H."/>
            <person name="Jiao Y."/>
            <person name="Hori C."/>
            <person name="Ishida J.K."/>
            <person name="Kasahara H."/>
            <person name="Kiba T."/>
            <person name="Kim M.S."/>
            <person name="Koo N."/>
            <person name="Laohavisit A."/>
            <person name="Lee Y.H."/>
            <person name="Lumba S."/>
            <person name="McCourt P."/>
            <person name="Mortimer J.C."/>
            <person name="Mutuku J.M."/>
            <person name="Nomura T."/>
            <person name="Sasaki-Sekimoto Y."/>
            <person name="Seto Y."/>
            <person name="Wang Y."/>
            <person name="Wakatake T."/>
            <person name="Sakakibara H."/>
            <person name="Demura T."/>
            <person name="Yamaguchi S."/>
            <person name="Yoneyama K."/>
            <person name="Manabe R.I."/>
            <person name="Nelson D.C."/>
            <person name="Schulman A.H."/>
            <person name="Timko M.P."/>
            <person name="dePamphilis C.W."/>
            <person name="Choi D."/>
            <person name="Shirasu K."/>
        </authorList>
    </citation>
    <scope>NUCLEOTIDE SEQUENCE [LARGE SCALE GENOMIC DNA]</scope>
    <source>
        <strain evidence="2">cv. UVA1</strain>
    </source>
</reference>
<comment type="caution">
    <text evidence="1">The sequence shown here is derived from an EMBL/GenBank/DDBJ whole genome shotgun (WGS) entry which is preliminary data.</text>
</comment>
<evidence type="ECO:0000313" key="1">
    <source>
        <dbReference type="EMBL" id="GER47254.1"/>
    </source>
</evidence>
<dbReference type="AlphaFoldDB" id="A0A5A7QPU3"/>
<sequence length="106" mass="12124">MQKVVKNGSNIKVWDQHWIPNFIGREVENLPGRDRGIENIRDLMNSNGSCWDELKIRRTFSPPFCQAILNINSIDPNQRMNGPGISIRKACSQFTPPIPISSQRSF</sequence>
<keyword evidence="2" id="KW-1185">Reference proteome</keyword>
<gene>
    <name evidence="1" type="ORF">STAS_24351</name>
</gene>